<evidence type="ECO:0000259" key="3">
    <source>
        <dbReference type="Pfam" id="PF02397"/>
    </source>
</evidence>
<feature type="transmembrane region" description="Helical" evidence="2">
    <location>
        <begin position="72"/>
        <end position="94"/>
    </location>
</feature>
<keyword evidence="2" id="KW-1133">Transmembrane helix</keyword>
<dbReference type="AlphaFoldDB" id="A0A4Y8WJA1"/>
<feature type="transmembrane region" description="Helical" evidence="2">
    <location>
        <begin position="7"/>
        <end position="28"/>
    </location>
</feature>
<protein>
    <submittedName>
        <fullName evidence="4">UDP-glucose lipid carrier transferase</fullName>
    </submittedName>
</protein>
<gene>
    <name evidence="4" type="ORF">ELS82_03350</name>
</gene>
<reference evidence="4 5" key="1">
    <citation type="submission" date="2019-01" db="EMBL/GenBank/DDBJ databases">
        <title>Vibrio BEI176 sp. nov, a marine bacterium isolated from China: eastern marignal seas.</title>
        <authorList>
            <person name="Li B."/>
        </authorList>
    </citation>
    <scope>NUCLEOTIDE SEQUENCE [LARGE SCALE GENOMIC DNA]</scope>
    <source>
        <strain evidence="4 5">BEI176</strain>
    </source>
</reference>
<dbReference type="GO" id="GO:0016780">
    <property type="term" value="F:phosphotransferase activity, for other substituted phosphate groups"/>
    <property type="evidence" value="ECO:0007669"/>
    <property type="project" value="TreeGrafter"/>
</dbReference>
<name>A0A4Y8WJA1_9VIBR</name>
<dbReference type="PANTHER" id="PTHR30576">
    <property type="entry name" value="COLANIC BIOSYNTHESIS UDP-GLUCOSE LIPID CARRIER TRANSFERASE"/>
    <property type="match status" value="1"/>
</dbReference>
<keyword evidence="4" id="KW-0808">Transferase</keyword>
<sequence length="413" mass="46658">MTVKKHILSNSVIIHGLGIALIFCYLLIVSGGELSTLPDTIKYSVFSVLIAYTAAASTLPQISKYLLVERKYYILPVLLTMFAILSGIIALTRLEYSRSILIHGFGISFAWLYISSLMRKNYKKLKLSALENFDLSIFESHQNIDVSPLGPKRDIASIQSGLVVDLHKELSPEDSKFVADCSINNISVFHSESIREMIEGKVQTSHLSENGIGTLSPNPIYFNLKRVWESVLIVTTFPITLPIMAITALLIKIENPGPAMFIQERVGQSGKTFRIFKFRSMTVKKVGDKDKFATEEQARITKVGKIIRKVRIDELPQFFNVLKGEMSLIGPRPEQESFVKQFETEIPFYGYRHMVKPGITGWAQTVQGYADDTDSTREKLAHDLYYIKHLSFWLDMNIVLKTIRTMLTGFGAK</sequence>
<evidence type="ECO:0000256" key="1">
    <source>
        <dbReference type="ARBA" id="ARBA00006464"/>
    </source>
</evidence>
<dbReference type="Proteomes" id="UP000297753">
    <property type="component" value="Unassembled WGS sequence"/>
</dbReference>
<dbReference type="OrthoDB" id="9808602at2"/>
<feature type="transmembrane region" description="Helical" evidence="2">
    <location>
        <begin position="100"/>
        <end position="118"/>
    </location>
</feature>
<evidence type="ECO:0000313" key="5">
    <source>
        <dbReference type="Proteomes" id="UP000297753"/>
    </source>
</evidence>
<comment type="similarity">
    <text evidence="1">Belongs to the bacterial sugar transferase family.</text>
</comment>
<feature type="domain" description="Bacterial sugar transferase" evidence="3">
    <location>
        <begin position="225"/>
        <end position="407"/>
    </location>
</feature>
<proteinExistence type="inferred from homology"/>
<dbReference type="EMBL" id="SATR01000003">
    <property type="protein sequence ID" value="TFH93002.1"/>
    <property type="molecule type" value="Genomic_DNA"/>
</dbReference>
<keyword evidence="2" id="KW-0812">Transmembrane</keyword>
<keyword evidence="2" id="KW-0472">Membrane</keyword>
<organism evidence="4 5">
    <name type="scientific">Vibrio ouci</name>
    <dbReference type="NCBI Taxonomy" id="2499078"/>
    <lineage>
        <taxon>Bacteria</taxon>
        <taxon>Pseudomonadati</taxon>
        <taxon>Pseudomonadota</taxon>
        <taxon>Gammaproteobacteria</taxon>
        <taxon>Vibrionales</taxon>
        <taxon>Vibrionaceae</taxon>
        <taxon>Vibrio</taxon>
    </lineage>
</organism>
<feature type="transmembrane region" description="Helical" evidence="2">
    <location>
        <begin position="40"/>
        <end position="60"/>
    </location>
</feature>
<dbReference type="Pfam" id="PF02397">
    <property type="entry name" value="Bac_transf"/>
    <property type="match status" value="1"/>
</dbReference>
<feature type="transmembrane region" description="Helical" evidence="2">
    <location>
        <begin position="231"/>
        <end position="251"/>
    </location>
</feature>
<accession>A0A4Y8WJA1</accession>
<evidence type="ECO:0000313" key="4">
    <source>
        <dbReference type="EMBL" id="TFH93002.1"/>
    </source>
</evidence>
<evidence type="ECO:0000256" key="2">
    <source>
        <dbReference type="SAM" id="Phobius"/>
    </source>
</evidence>
<keyword evidence="5" id="KW-1185">Reference proteome</keyword>
<dbReference type="InterPro" id="IPR003362">
    <property type="entry name" value="Bact_transf"/>
</dbReference>
<dbReference type="PANTHER" id="PTHR30576:SF0">
    <property type="entry name" value="UNDECAPRENYL-PHOSPHATE N-ACETYLGALACTOSAMINYL 1-PHOSPHATE TRANSFERASE-RELATED"/>
    <property type="match status" value="1"/>
</dbReference>
<comment type="caution">
    <text evidence="4">The sequence shown here is derived from an EMBL/GenBank/DDBJ whole genome shotgun (WGS) entry which is preliminary data.</text>
</comment>